<evidence type="ECO:0000256" key="1">
    <source>
        <dbReference type="ARBA" id="ARBA00022555"/>
    </source>
</evidence>
<keyword evidence="2 3" id="KW-0694">RNA-binding</keyword>
<keyword evidence="4" id="KW-0175">Coiled coil</keyword>
<evidence type="ECO:0000313" key="7">
    <source>
        <dbReference type="EMBL" id="CAK8683808.1"/>
    </source>
</evidence>
<organism evidence="7 8">
    <name type="scientific">Clavelina lepadiformis</name>
    <name type="common">Light-bulb sea squirt</name>
    <name type="synonym">Ascidia lepadiformis</name>
    <dbReference type="NCBI Taxonomy" id="159417"/>
    <lineage>
        <taxon>Eukaryota</taxon>
        <taxon>Metazoa</taxon>
        <taxon>Chordata</taxon>
        <taxon>Tunicata</taxon>
        <taxon>Ascidiacea</taxon>
        <taxon>Aplousobranchia</taxon>
        <taxon>Clavelinidae</taxon>
        <taxon>Clavelina</taxon>
    </lineage>
</organism>
<dbReference type="EMBL" id="CAWYQH010000097">
    <property type="protein sequence ID" value="CAK8683808.1"/>
    <property type="molecule type" value="Genomic_DNA"/>
</dbReference>
<keyword evidence="8" id="KW-1185">Reference proteome</keyword>
<comment type="caution">
    <text evidence="7">The sequence shown here is derived from an EMBL/GenBank/DDBJ whole genome shotgun (WGS) entry which is preliminary data.</text>
</comment>
<feature type="coiled-coil region" evidence="4">
    <location>
        <begin position="28"/>
        <end position="84"/>
    </location>
</feature>
<protein>
    <recommendedName>
        <fullName evidence="6">tRNA-binding domain-containing protein</fullName>
    </recommendedName>
</protein>
<evidence type="ECO:0000256" key="4">
    <source>
        <dbReference type="SAM" id="Coils"/>
    </source>
</evidence>
<evidence type="ECO:0000313" key="8">
    <source>
        <dbReference type="Proteomes" id="UP001642483"/>
    </source>
</evidence>
<dbReference type="InterPro" id="IPR002547">
    <property type="entry name" value="tRNA-bd_dom"/>
</dbReference>
<dbReference type="SUPFAM" id="SSF50249">
    <property type="entry name" value="Nucleic acid-binding proteins"/>
    <property type="match status" value="1"/>
</dbReference>
<dbReference type="Pfam" id="PF01588">
    <property type="entry name" value="tRNA_bind"/>
    <property type="match status" value="1"/>
</dbReference>
<evidence type="ECO:0000256" key="2">
    <source>
        <dbReference type="ARBA" id="ARBA00022884"/>
    </source>
</evidence>
<feature type="compositionally biased region" description="Polar residues" evidence="5">
    <location>
        <begin position="103"/>
        <end position="114"/>
    </location>
</feature>
<evidence type="ECO:0000256" key="3">
    <source>
        <dbReference type="PROSITE-ProRule" id="PRU00209"/>
    </source>
</evidence>
<sequence>MFVRNFIRIGLFWKMPSAETMQVFEQRAQITEEKLGFLRQHLSNLQRNFVTSTEKCLQQQNELLQEKVATLKKKLEEAEQANNTGQVTLPSVKEVYAEPPRNPNTLANGASKPTPNANKDKKAKQAKSKDAKPKKTQTPKEEVPVDVSRLDFRVAQIVTVKRHPDADSLYLEEIQTGEENLRTVVTGLVKHVPIEQMENRMVILMCNLKPAKMRGILSQAMVMCANCPEKVEIIDPPPGAVPGERIIFEGYPGTPDAMLNPKKKVWENVQPDLRTNDDCVACYKGVPFTVEGKGVCKVQTLKNCGIK</sequence>
<feature type="compositionally biased region" description="Basic and acidic residues" evidence="5">
    <location>
        <begin position="127"/>
        <end position="144"/>
    </location>
</feature>
<dbReference type="PROSITE" id="PS50886">
    <property type="entry name" value="TRBD"/>
    <property type="match status" value="1"/>
</dbReference>
<name>A0ABP0FYU4_CLALP</name>
<keyword evidence="1 3" id="KW-0820">tRNA-binding</keyword>
<proteinExistence type="predicted"/>
<gene>
    <name evidence="7" type="ORF">CVLEPA_LOCUS14834</name>
</gene>
<dbReference type="InterPro" id="IPR012340">
    <property type="entry name" value="NA-bd_OB-fold"/>
</dbReference>
<dbReference type="PANTHER" id="PTHR11586">
    <property type="entry name" value="TRNA-AMINOACYLATION COFACTOR ARC1 FAMILY MEMBER"/>
    <property type="match status" value="1"/>
</dbReference>
<accession>A0ABP0FYU4</accession>
<dbReference type="Proteomes" id="UP001642483">
    <property type="component" value="Unassembled WGS sequence"/>
</dbReference>
<dbReference type="InterPro" id="IPR051270">
    <property type="entry name" value="Tyrosine-tRNA_ligase_regulator"/>
</dbReference>
<dbReference type="PANTHER" id="PTHR11586:SF33">
    <property type="entry name" value="AMINOACYL TRNA SYNTHASE COMPLEX-INTERACTING MULTIFUNCTIONAL PROTEIN 1"/>
    <property type="match status" value="1"/>
</dbReference>
<feature type="region of interest" description="Disordered" evidence="5">
    <location>
        <begin position="97"/>
        <end position="144"/>
    </location>
</feature>
<feature type="domain" description="TRNA-binding" evidence="6">
    <location>
        <begin position="146"/>
        <end position="247"/>
    </location>
</feature>
<dbReference type="Gene3D" id="2.40.50.140">
    <property type="entry name" value="Nucleic acid-binding proteins"/>
    <property type="match status" value="1"/>
</dbReference>
<evidence type="ECO:0000256" key="5">
    <source>
        <dbReference type="SAM" id="MobiDB-lite"/>
    </source>
</evidence>
<reference evidence="7 8" key="1">
    <citation type="submission" date="2024-02" db="EMBL/GenBank/DDBJ databases">
        <authorList>
            <person name="Daric V."/>
            <person name="Darras S."/>
        </authorList>
    </citation>
    <scope>NUCLEOTIDE SEQUENCE [LARGE SCALE GENOMIC DNA]</scope>
</reference>
<evidence type="ECO:0000259" key="6">
    <source>
        <dbReference type="PROSITE" id="PS50886"/>
    </source>
</evidence>
<dbReference type="CDD" id="cd02799">
    <property type="entry name" value="tRNA_bind_EMAP-II_like"/>
    <property type="match status" value="1"/>
</dbReference>